<dbReference type="HAMAP" id="MF_00995">
    <property type="entry name" value="MqnA"/>
    <property type="match status" value="1"/>
</dbReference>
<dbReference type="UniPathway" id="UPA00079"/>
<dbReference type="HOGENOM" id="CLU_059898_0_0_9"/>
<dbReference type="EC" id="4.2.1.151" evidence="4"/>
<evidence type="ECO:0000256" key="4">
    <source>
        <dbReference type="HAMAP-Rule" id="MF_00995"/>
    </source>
</evidence>
<sequence length="282" mass="31862">MANIRLGQVNYLNTLPVYHALEDGIVPFTGQLVKGPPTMLNRMFLEGDLDVTCISSVEYARNVEQCLILPNLSVSADGPVQSIFLFSHVPVTELEGKKVNLTSSSSTSVALLKVLFDHYYHVTANYQTVPPDLEEMMASADGALLIGDDAMRAHLKVCREKLPYHITDLGEAWKQFTGEKMVFALWVINKPFALAHPEQVNVLCDALWQAKAYTAEHPSGLFEKARRRSGLPFEILEQYFKTISNDFNQDHRRALLTFYDYCYKSALIEERVRLTIWGEEGV</sequence>
<proteinExistence type="inferred from homology"/>
<dbReference type="Proteomes" id="UP000009234">
    <property type="component" value="Chromosome"/>
</dbReference>
<comment type="similarity">
    <text evidence="4">Belongs to the MqnA/MqnD family. MqnA subfamily.</text>
</comment>
<gene>
    <name evidence="4" type="primary">mqnA</name>
    <name evidence="5" type="ordered locus">Desru_1562</name>
</gene>
<evidence type="ECO:0000256" key="1">
    <source>
        <dbReference type="ARBA" id="ARBA00004863"/>
    </source>
</evidence>
<dbReference type="OrthoDB" id="9810112at2"/>
<dbReference type="GO" id="GO:0009234">
    <property type="term" value="P:menaquinone biosynthetic process"/>
    <property type="evidence" value="ECO:0007669"/>
    <property type="project" value="UniProtKB-UniRule"/>
</dbReference>
<protein>
    <recommendedName>
        <fullName evidence="4">Chorismate dehydratase</fullName>
        <ecNumber evidence="4">4.2.1.151</ecNumber>
    </recommendedName>
    <alternativeName>
        <fullName evidence="4">Menaquinone biosynthetic enzyme MqnA</fullName>
    </alternativeName>
</protein>
<reference evidence="6" key="1">
    <citation type="submission" date="2011-05" db="EMBL/GenBank/DDBJ databases">
        <title>Complete sequence of Desulfotomaculum ruminis DSM 2154.</title>
        <authorList>
            <person name="Lucas S."/>
            <person name="Copeland A."/>
            <person name="Lapidus A."/>
            <person name="Cheng J.-F."/>
            <person name="Goodwin L."/>
            <person name="Pitluck S."/>
            <person name="Lu M."/>
            <person name="Detter J.C."/>
            <person name="Han C."/>
            <person name="Tapia R."/>
            <person name="Land M."/>
            <person name="Hauser L."/>
            <person name="Kyrpides N."/>
            <person name="Ivanova N."/>
            <person name="Mikhailova N."/>
            <person name="Pagani I."/>
            <person name="Stams A.J.M."/>
            <person name="Plugge C.M."/>
            <person name="Muyzer G."/>
            <person name="Kuever J."/>
            <person name="Parshina S.N."/>
            <person name="Ivanova A.E."/>
            <person name="Nazina T.N."/>
            <person name="Brambilla E."/>
            <person name="Spring S."/>
            <person name="Klenk H.-P."/>
            <person name="Woyke T."/>
        </authorList>
    </citation>
    <scope>NUCLEOTIDE SEQUENCE [LARGE SCALE GENOMIC DNA]</scope>
    <source>
        <strain evidence="6">ATCC 23193 / DSM 2154 / NCIB 8452 / DL</strain>
    </source>
</reference>
<dbReference type="GO" id="GO:0016836">
    <property type="term" value="F:hydro-lyase activity"/>
    <property type="evidence" value="ECO:0007669"/>
    <property type="project" value="UniProtKB-UniRule"/>
</dbReference>
<keyword evidence="6" id="KW-1185">Reference proteome</keyword>
<dbReference type="KEGG" id="dru:Desru_1562"/>
<dbReference type="STRING" id="696281.Desru_1562"/>
<comment type="pathway">
    <text evidence="1 4">Quinol/quinone metabolism; menaquinone biosynthesis.</text>
</comment>
<accession>F6DRR6</accession>
<evidence type="ECO:0000256" key="3">
    <source>
        <dbReference type="ARBA" id="ARBA00023239"/>
    </source>
</evidence>
<dbReference type="CDD" id="cd13634">
    <property type="entry name" value="PBP2_Sco4506"/>
    <property type="match status" value="1"/>
</dbReference>
<keyword evidence="2 4" id="KW-0474">Menaquinone biosynthesis</keyword>
<dbReference type="eggNOG" id="COG1427">
    <property type="taxonomic scope" value="Bacteria"/>
</dbReference>
<dbReference type="PANTHER" id="PTHR37690:SF1">
    <property type="entry name" value="CHORISMATE DEHYDRATASE"/>
    <property type="match status" value="1"/>
</dbReference>
<dbReference type="EMBL" id="CP002780">
    <property type="protein sequence ID" value="AEG59827.1"/>
    <property type="molecule type" value="Genomic_DNA"/>
</dbReference>
<dbReference type="InterPro" id="IPR030868">
    <property type="entry name" value="MqnA"/>
</dbReference>
<dbReference type="InterPro" id="IPR003773">
    <property type="entry name" value="Menaquinone_biosynth"/>
</dbReference>
<comment type="catalytic activity">
    <reaction evidence="4">
        <text>chorismate = 3-[(1-carboxyvinyl)-oxy]benzoate + H2O</text>
        <dbReference type="Rhea" id="RHEA:40051"/>
        <dbReference type="ChEBI" id="CHEBI:15377"/>
        <dbReference type="ChEBI" id="CHEBI:29748"/>
        <dbReference type="ChEBI" id="CHEBI:76981"/>
        <dbReference type="EC" id="4.2.1.151"/>
    </reaction>
</comment>
<dbReference type="AlphaFoldDB" id="F6DRR6"/>
<reference evidence="5 6" key="2">
    <citation type="journal article" date="2012" name="Stand. Genomic Sci.">
        <title>Complete genome sequence of the sulfate-reducing firmicute Desulfotomaculum ruminis type strain (DL(T)).</title>
        <authorList>
            <person name="Spring S."/>
            <person name="Visser M."/>
            <person name="Lu M."/>
            <person name="Copeland A."/>
            <person name="Lapidus A."/>
            <person name="Lucas S."/>
            <person name="Cheng J.F."/>
            <person name="Han C."/>
            <person name="Tapia R."/>
            <person name="Goodwin L.A."/>
            <person name="Pitluck S."/>
            <person name="Ivanova N."/>
            <person name="Land M."/>
            <person name="Hauser L."/>
            <person name="Larimer F."/>
            <person name="Rohde M."/>
            <person name="Goker M."/>
            <person name="Detter J.C."/>
            <person name="Kyrpides N.C."/>
            <person name="Woyke T."/>
            <person name="Schaap P.J."/>
            <person name="Plugge C.M."/>
            <person name="Muyzer G."/>
            <person name="Kuever J."/>
            <person name="Pereira I.A."/>
            <person name="Parshina S.N."/>
            <person name="Bernier-Latmani R."/>
            <person name="Stams A.J."/>
            <person name="Klenk H.P."/>
        </authorList>
    </citation>
    <scope>NUCLEOTIDE SEQUENCE [LARGE SCALE GENOMIC DNA]</scope>
    <source>
        <strain evidence="6">ATCC 23193 / DSM 2154 / NCIB 8452 / DL</strain>
    </source>
</reference>
<evidence type="ECO:0000313" key="6">
    <source>
        <dbReference type="Proteomes" id="UP000009234"/>
    </source>
</evidence>
<dbReference type="SUPFAM" id="SSF53850">
    <property type="entry name" value="Periplasmic binding protein-like II"/>
    <property type="match status" value="1"/>
</dbReference>
<organism evidence="5 6">
    <name type="scientific">Desulforamulus ruminis (strain ATCC 23193 / DSM 2154 / NCIMB 8452 / DL)</name>
    <name type="common">Desulfotomaculum ruminis</name>
    <dbReference type="NCBI Taxonomy" id="696281"/>
    <lineage>
        <taxon>Bacteria</taxon>
        <taxon>Bacillati</taxon>
        <taxon>Bacillota</taxon>
        <taxon>Clostridia</taxon>
        <taxon>Eubacteriales</taxon>
        <taxon>Peptococcaceae</taxon>
        <taxon>Desulforamulus</taxon>
    </lineage>
</organism>
<evidence type="ECO:0000256" key="2">
    <source>
        <dbReference type="ARBA" id="ARBA00022428"/>
    </source>
</evidence>
<dbReference type="Pfam" id="PF02621">
    <property type="entry name" value="VitK2_biosynth"/>
    <property type="match status" value="1"/>
</dbReference>
<comment type="function">
    <text evidence="4">Catalyzes the dehydration of chorismate into 3-[(1-carboxyvinyl)oxy]benzoate, a step in the biosynthesis of menaquinone (MK, vitamin K2).</text>
</comment>
<dbReference type="Gene3D" id="3.40.190.10">
    <property type="entry name" value="Periplasmic binding protein-like II"/>
    <property type="match status" value="2"/>
</dbReference>
<dbReference type="PANTHER" id="PTHR37690">
    <property type="entry name" value="CHORISMATE DEHYDRATASE"/>
    <property type="match status" value="1"/>
</dbReference>
<keyword evidence="3 4" id="KW-0456">Lyase</keyword>
<evidence type="ECO:0000313" key="5">
    <source>
        <dbReference type="EMBL" id="AEG59827.1"/>
    </source>
</evidence>
<name>F6DRR6_DESRL</name>
<dbReference type="RefSeq" id="WP_013841595.1">
    <property type="nucleotide sequence ID" value="NC_015589.1"/>
</dbReference>